<dbReference type="EMBL" id="PVNP01000053">
    <property type="protein sequence ID" value="PRO74321.1"/>
    <property type="molecule type" value="Genomic_DNA"/>
</dbReference>
<dbReference type="OrthoDB" id="9769590at2"/>
<name>A0A2S9VCV9_9ALTE</name>
<evidence type="ECO:0000256" key="1">
    <source>
        <dbReference type="SAM" id="Phobius"/>
    </source>
</evidence>
<keyword evidence="1" id="KW-0812">Transmembrane</keyword>
<dbReference type="PANTHER" id="PTHR38442">
    <property type="entry name" value="INNER MEMBRANE PROTEIN-RELATED"/>
    <property type="match status" value="1"/>
</dbReference>
<dbReference type="Pfam" id="PF04286">
    <property type="entry name" value="DUF445"/>
    <property type="match status" value="1"/>
</dbReference>
<keyword evidence="1" id="KW-0472">Membrane</keyword>
<proteinExistence type="predicted"/>
<sequence length="429" mass="47573">MDKALQLSRAKRQAGLWLLGAAGLFICISVWQTLQPSMSNHTALGLIKMMAEAALVGGLADWFAVSALFRPIPAFKPIPHTNIVARNQRTIAANLAEFVKEKFFHEQAIESLVARSSPAKAMGLWLSQSNNAARLAHYVADSLTGLLNVIDDTPIQQALRRSVDRGLRKIPMAALLAGSLRVMTRDNRHQQLVDKLIDKLAGALQSEETQALIADKLNIWLKTEYRRLEKILPSGWLSEQGAAIAVSAVSHTLQDINNDPAHPVRQALNEQISRFIDGLETDPVAQQKLEDFRNRLLESEALHNYLQRIWQDIHQWLSDDLANADGQVVNRLSRLFSDTGARLLADKDLQAAVNHHIGVAARYIAPELAGFLTDHIRRTIESWDATDMARQIELNIGKDLQKVRINGTLVGGLIGGVLFTIEYAISQLV</sequence>
<dbReference type="PANTHER" id="PTHR38442:SF1">
    <property type="entry name" value="INNER MEMBRANE PROTEIN"/>
    <property type="match status" value="1"/>
</dbReference>
<comment type="caution">
    <text evidence="2">The sequence shown here is derived from an EMBL/GenBank/DDBJ whole genome shotgun (WGS) entry which is preliminary data.</text>
</comment>
<keyword evidence="1" id="KW-1133">Transmembrane helix</keyword>
<accession>A0A2S9VCV9</accession>
<gene>
    <name evidence="2" type="ORF">C6Y40_07190</name>
</gene>
<dbReference type="GO" id="GO:0005886">
    <property type="term" value="C:plasma membrane"/>
    <property type="evidence" value="ECO:0007669"/>
    <property type="project" value="TreeGrafter"/>
</dbReference>
<dbReference type="InterPro" id="IPR007383">
    <property type="entry name" value="DUF445"/>
</dbReference>
<feature type="transmembrane region" description="Helical" evidence="1">
    <location>
        <begin position="46"/>
        <end position="69"/>
    </location>
</feature>
<dbReference type="AlphaFoldDB" id="A0A2S9VCV9"/>
<evidence type="ECO:0000313" key="2">
    <source>
        <dbReference type="EMBL" id="PRO74321.1"/>
    </source>
</evidence>
<protein>
    <submittedName>
        <fullName evidence="2">DUF445 domain-containing protein</fullName>
    </submittedName>
</protein>
<dbReference type="Proteomes" id="UP000238949">
    <property type="component" value="Unassembled WGS sequence"/>
</dbReference>
<feature type="transmembrane region" description="Helical" evidence="1">
    <location>
        <begin position="16"/>
        <end position="34"/>
    </location>
</feature>
<keyword evidence="3" id="KW-1185">Reference proteome</keyword>
<reference evidence="3" key="1">
    <citation type="journal article" date="2020" name="Int. J. Syst. Evol. Microbiol.">
        <title>Alteromonas alba sp. nov., a marine bacterium isolated from the seawater of the West Pacific Ocean.</title>
        <authorList>
            <person name="Sun C."/>
            <person name="Wu Y.-H."/>
            <person name="Xamxidin M."/>
            <person name="Cheng H."/>
            <person name="Xu X.-W."/>
        </authorList>
    </citation>
    <scope>NUCLEOTIDE SEQUENCE [LARGE SCALE GENOMIC DNA]</scope>
    <source>
        <strain evidence="3">190</strain>
    </source>
</reference>
<organism evidence="2 3">
    <name type="scientific">Alteromonas alba</name>
    <dbReference type="NCBI Taxonomy" id="2079529"/>
    <lineage>
        <taxon>Bacteria</taxon>
        <taxon>Pseudomonadati</taxon>
        <taxon>Pseudomonadota</taxon>
        <taxon>Gammaproteobacteria</taxon>
        <taxon>Alteromonadales</taxon>
        <taxon>Alteromonadaceae</taxon>
        <taxon>Alteromonas/Salinimonas group</taxon>
        <taxon>Alteromonas</taxon>
    </lineage>
</organism>
<evidence type="ECO:0000313" key="3">
    <source>
        <dbReference type="Proteomes" id="UP000238949"/>
    </source>
</evidence>
<feature type="transmembrane region" description="Helical" evidence="1">
    <location>
        <begin position="405"/>
        <end position="425"/>
    </location>
</feature>
<dbReference type="RefSeq" id="WP_105934026.1">
    <property type="nucleotide sequence ID" value="NZ_PVNP01000053.1"/>
</dbReference>